<dbReference type="InterPro" id="IPR000531">
    <property type="entry name" value="Beta-barrel_TonB"/>
</dbReference>
<keyword evidence="7 8" id="KW-0998">Cell outer membrane</keyword>
<evidence type="ECO:0000256" key="5">
    <source>
        <dbReference type="ARBA" id="ARBA00023077"/>
    </source>
</evidence>
<evidence type="ECO:0000256" key="1">
    <source>
        <dbReference type="ARBA" id="ARBA00004571"/>
    </source>
</evidence>
<feature type="domain" description="TonB-dependent receptor plug" evidence="12">
    <location>
        <begin position="204"/>
        <end position="309"/>
    </location>
</feature>
<evidence type="ECO:0000259" key="12">
    <source>
        <dbReference type="Pfam" id="PF07715"/>
    </source>
</evidence>
<name>A0A6I6JUP7_9BACT</name>
<dbReference type="Proteomes" id="UP000428260">
    <property type="component" value="Chromosome"/>
</dbReference>
<feature type="domain" description="TonB-dependent receptor-like beta-barrel" evidence="11">
    <location>
        <begin position="461"/>
        <end position="1033"/>
    </location>
</feature>
<dbReference type="InterPro" id="IPR023996">
    <property type="entry name" value="TonB-dep_OMP_SusC/RagA"/>
</dbReference>
<dbReference type="Gene3D" id="2.40.170.20">
    <property type="entry name" value="TonB-dependent receptor, beta-barrel domain"/>
    <property type="match status" value="1"/>
</dbReference>
<keyword evidence="10" id="KW-0732">Signal</keyword>
<evidence type="ECO:0000313" key="13">
    <source>
        <dbReference type="EMBL" id="QGY44800.1"/>
    </source>
</evidence>
<keyword evidence="4 8" id="KW-0812">Transmembrane</keyword>
<feature type="signal peptide" evidence="10">
    <location>
        <begin position="1"/>
        <end position="21"/>
    </location>
</feature>
<reference evidence="13 14" key="1">
    <citation type="submission" date="2019-11" db="EMBL/GenBank/DDBJ databases">
        <authorList>
            <person name="Zheng R.K."/>
            <person name="Sun C.M."/>
        </authorList>
    </citation>
    <scope>NUCLEOTIDE SEQUENCE [LARGE SCALE GENOMIC DNA]</scope>
    <source>
        <strain evidence="13 14">WC007</strain>
    </source>
</reference>
<dbReference type="SUPFAM" id="SSF56935">
    <property type="entry name" value="Porins"/>
    <property type="match status" value="1"/>
</dbReference>
<comment type="subcellular location">
    <subcellularLocation>
        <location evidence="1 8">Cell outer membrane</location>
        <topology evidence="1 8">Multi-pass membrane protein</topology>
    </subcellularLocation>
</comment>
<gene>
    <name evidence="13" type="ORF">GM418_14315</name>
</gene>
<feature type="chain" id="PRO_5026126917" evidence="10">
    <location>
        <begin position="22"/>
        <end position="1075"/>
    </location>
</feature>
<evidence type="ECO:0000256" key="7">
    <source>
        <dbReference type="ARBA" id="ARBA00023237"/>
    </source>
</evidence>
<dbReference type="Pfam" id="PF07715">
    <property type="entry name" value="Plug"/>
    <property type="match status" value="1"/>
</dbReference>
<dbReference type="SUPFAM" id="SSF49464">
    <property type="entry name" value="Carboxypeptidase regulatory domain-like"/>
    <property type="match status" value="1"/>
</dbReference>
<evidence type="ECO:0000256" key="9">
    <source>
        <dbReference type="RuleBase" id="RU003357"/>
    </source>
</evidence>
<evidence type="ECO:0000256" key="8">
    <source>
        <dbReference type="PROSITE-ProRule" id="PRU01360"/>
    </source>
</evidence>
<dbReference type="NCBIfam" id="TIGR04057">
    <property type="entry name" value="SusC_RagA_signa"/>
    <property type="match status" value="1"/>
</dbReference>
<dbReference type="InterPro" id="IPR008969">
    <property type="entry name" value="CarboxyPept-like_regulatory"/>
</dbReference>
<dbReference type="RefSeq" id="WP_158867450.1">
    <property type="nucleotide sequence ID" value="NZ_CP046401.1"/>
</dbReference>
<dbReference type="PROSITE" id="PS52016">
    <property type="entry name" value="TONB_DEPENDENT_REC_3"/>
    <property type="match status" value="1"/>
</dbReference>
<dbReference type="InterPro" id="IPR037066">
    <property type="entry name" value="Plug_dom_sf"/>
</dbReference>
<dbReference type="GO" id="GO:0009279">
    <property type="term" value="C:cell outer membrane"/>
    <property type="evidence" value="ECO:0007669"/>
    <property type="project" value="UniProtKB-SubCell"/>
</dbReference>
<dbReference type="NCBIfam" id="TIGR04056">
    <property type="entry name" value="OMP_RagA_SusC"/>
    <property type="match status" value="1"/>
</dbReference>
<evidence type="ECO:0000256" key="2">
    <source>
        <dbReference type="ARBA" id="ARBA00022448"/>
    </source>
</evidence>
<keyword evidence="14" id="KW-1185">Reference proteome</keyword>
<accession>A0A6I6JUP7</accession>
<keyword evidence="5 9" id="KW-0798">TonB box</keyword>
<keyword evidence="6 8" id="KW-0472">Membrane</keyword>
<sequence length="1075" mass="120501">MKLTFLFLLMGLMQVSASVYSQTTKLTLDMRNRKVVDVLEEIERQSEFRFAYSSEYINVDRKVTVELNEKTIDEILGILFNEDRVKYVVKDRHILLYPREMEGENSLMGSQQGAVVGTVADENGQTLPGVTVLVKGTTKGTVTNIDGVFNIPAVEEGDILVFSFVGMTTQEVVVGSQRNISVTMMPDVIGIEEVVAIGYGSMKKGDVTSSISSVKSEDFIKGAVKDAAQLVQGKVAGLTITTPSGDPTEGALIMLRGQSSILGTSDPLVLVDGVPGSLESVAPEDIESIDVLKDGSASAIYGTRGTNGVIIITTKSSANNMEPTIDYTGYVSVASINRTLDFLNAEQLREKWDEGYSFTGANLQDFGASTDWLDEITRTAISHVHNLVFRGGNKNTNLTASLNYKDNQGTFIRSDNQKYTGRIDVNHTMFDGKLIANIGTIVSEQKYWTGGDGYSFNTYVYRQALIRNPTEPIKNEDGSWYERDVYFYDNPVGYIKESDGENRYRNVRFTTSLTFKPFSGFDIKGMYTRKGNSNIRGFYQTKKHVSTTKYGSEGYASRGTDNYVGNYAELTGNYRKVIGEHNFSAMVGYNYEDNMNEGFWANNKYFPTDGYTYNNLEIGNGLPKGEAGMGSYKNSNKLIALFSRVSYTFADKYLFMASVRREGSSKFGKDNKWGYFPGVSVGWRMNEEGFMQNVDWVDNLKLRAGFGITGTNVLDSYNSLSSLDYSDYFYYNGDWVRKLVPVRNDNPDLRWEKKEEINVGLDFALLNGRIGGSFDFYRRLTKDALYNYDVPTPPYLYGTITANVGEIENKGFEALINIVPVRTSNFEWNANFTYSTNKNKLVSLSNEKFQTTNDFFYPGDGYTGEPIQTTTHIVKVGEPIGNFYGLRSVDITDDGIWIIEKPDGTRVSATESSTDDRQVLGNGVPKHYLSWNNSFRYKGFDLTINMRGAFSYQILNFSRMFYENPTITYNTLNSGYDKVYGKAVLADEQRYVSYYVEDGDFWKIDNITLGYTVNLKNNNVIKNLRVYTSGLNLLTITGYKGIDPEVKQTGLAPGNDDRDKYPTTKTFTFGVNVTF</sequence>
<dbReference type="Pfam" id="PF13715">
    <property type="entry name" value="CarbopepD_reg_2"/>
    <property type="match status" value="1"/>
</dbReference>
<organism evidence="13 14">
    <name type="scientific">Maribellus comscasis</name>
    <dbReference type="NCBI Taxonomy" id="2681766"/>
    <lineage>
        <taxon>Bacteria</taxon>
        <taxon>Pseudomonadati</taxon>
        <taxon>Bacteroidota</taxon>
        <taxon>Bacteroidia</taxon>
        <taxon>Marinilabiliales</taxon>
        <taxon>Prolixibacteraceae</taxon>
        <taxon>Maribellus</taxon>
    </lineage>
</organism>
<keyword evidence="2 8" id="KW-0813">Transport</keyword>
<evidence type="ECO:0000256" key="3">
    <source>
        <dbReference type="ARBA" id="ARBA00022452"/>
    </source>
</evidence>
<evidence type="ECO:0000256" key="10">
    <source>
        <dbReference type="SAM" id="SignalP"/>
    </source>
</evidence>
<dbReference type="Gene3D" id="2.170.130.10">
    <property type="entry name" value="TonB-dependent receptor, plug domain"/>
    <property type="match status" value="1"/>
</dbReference>
<dbReference type="InterPro" id="IPR012910">
    <property type="entry name" value="Plug_dom"/>
</dbReference>
<dbReference type="Gene3D" id="2.60.40.1120">
    <property type="entry name" value="Carboxypeptidase-like, regulatory domain"/>
    <property type="match status" value="1"/>
</dbReference>
<dbReference type="InterPro" id="IPR036942">
    <property type="entry name" value="Beta-barrel_TonB_sf"/>
</dbReference>
<protein>
    <submittedName>
        <fullName evidence="13">SusC/RagA family TonB-linked outer membrane protein</fullName>
    </submittedName>
</protein>
<keyword evidence="3 8" id="KW-1134">Transmembrane beta strand</keyword>
<dbReference type="AlphaFoldDB" id="A0A6I6JUP7"/>
<evidence type="ECO:0000256" key="4">
    <source>
        <dbReference type="ARBA" id="ARBA00022692"/>
    </source>
</evidence>
<evidence type="ECO:0000313" key="14">
    <source>
        <dbReference type="Proteomes" id="UP000428260"/>
    </source>
</evidence>
<proteinExistence type="inferred from homology"/>
<comment type="similarity">
    <text evidence="8 9">Belongs to the TonB-dependent receptor family.</text>
</comment>
<evidence type="ECO:0000259" key="11">
    <source>
        <dbReference type="Pfam" id="PF00593"/>
    </source>
</evidence>
<evidence type="ECO:0000256" key="6">
    <source>
        <dbReference type="ARBA" id="ARBA00023136"/>
    </source>
</evidence>
<dbReference type="EMBL" id="CP046401">
    <property type="protein sequence ID" value="QGY44800.1"/>
    <property type="molecule type" value="Genomic_DNA"/>
</dbReference>
<dbReference type="InterPro" id="IPR023997">
    <property type="entry name" value="TonB-dep_OMP_SusC/RagA_CS"/>
</dbReference>
<dbReference type="KEGG" id="mcos:GM418_14315"/>
<dbReference type="InterPro" id="IPR039426">
    <property type="entry name" value="TonB-dep_rcpt-like"/>
</dbReference>
<dbReference type="Pfam" id="PF00593">
    <property type="entry name" value="TonB_dep_Rec_b-barrel"/>
    <property type="match status" value="1"/>
</dbReference>